<dbReference type="Proteomes" id="UP000679126">
    <property type="component" value="Unassembled WGS sequence"/>
</dbReference>
<dbReference type="RefSeq" id="WP_209143535.1">
    <property type="nucleotide sequence ID" value="NZ_JAGHKP010000001.1"/>
</dbReference>
<reference evidence="2" key="1">
    <citation type="submission" date="2021-03" db="EMBL/GenBank/DDBJ databases">
        <title>Assistant Professor.</title>
        <authorList>
            <person name="Huq M.A."/>
        </authorList>
    </citation>
    <scope>NUCLEOTIDE SEQUENCE [LARGE SCALE GENOMIC DNA]</scope>
    <source>
        <strain evidence="2">MAH-28</strain>
    </source>
</reference>
<proteinExistence type="predicted"/>
<organism evidence="1 2">
    <name type="scientific">Chitinophaga chungangae</name>
    <dbReference type="NCBI Taxonomy" id="2821488"/>
    <lineage>
        <taxon>Bacteria</taxon>
        <taxon>Pseudomonadati</taxon>
        <taxon>Bacteroidota</taxon>
        <taxon>Chitinophagia</taxon>
        <taxon>Chitinophagales</taxon>
        <taxon>Chitinophagaceae</taxon>
        <taxon>Chitinophaga</taxon>
    </lineage>
</organism>
<name>A0ABS3Y9L7_9BACT</name>
<protein>
    <submittedName>
        <fullName evidence="1">Uncharacterized protein</fullName>
    </submittedName>
</protein>
<evidence type="ECO:0000313" key="2">
    <source>
        <dbReference type="Proteomes" id="UP000679126"/>
    </source>
</evidence>
<dbReference type="EMBL" id="JAGHKP010000001">
    <property type="protein sequence ID" value="MBO9151378.1"/>
    <property type="molecule type" value="Genomic_DNA"/>
</dbReference>
<comment type="caution">
    <text evidence="1">The sequence shown here is derived from an EMBL/GenBank/DDBJ whole genome shotgun (WGS) entry which is preliminary data.</text>
</comment>
<sequence>MNVFKIAIEEIKNNAEKGGVVITDDEIAAKLSISREEYATYLRTDTASIEILESIASNFKAYSTFSIELVSFEETALDPPEPPLPGDPEGDE</sequence>
<keyword evidence="2" id="KW-1185">Reference proteome</keyword>
<accession>A0ABS3Y9L7</accession>
<evidence type="ECO:0000313" key="1">
    <source>
        <dbReference type="EMBL" id="MBO9151378.1"/>
    </source>
</evidence>
<gene>
    <name evidence="1" type="ORF">J7I43_04115</name>
</gene>